<evidence type="ECO:0000313" key="3">
    <source>
        <dbReference type="EMBL" id="KAK9811468.1"/>
    </source>
</evidence>
<accession>A0AAW1PS56</accession>
<keyword evidence="4" id="KW-1185">Reference proteome</keyword>
<sequence>MSSDDQHDLLVLVRDAVDQPLLKQLLQQQGCDGTLTIFQQIPKGAHGAKKTGFKALVAADAQIQPGNANATCWSKYAEEQQFYLLQVSCQMSHAEGRSLPNMQQLRSDYFDALMAQQLLDRLGALSSHTPPQMALDNEARHIKDTMATGIFNLDDVLLNEVEVEICRDVSIKELEQQLKASCDLLHFAGHSHNGSLQIGRVGCEEPLPYMMLAAMLLHTCPNLKAVVLNSCGTKMLLQTGFRELLQRGVQLVAGLGDVSDRNALNFSKAFYHTLCAGGDIPAAVQAGRKHTEGEHGRFELYLCPSDTASLATSQAPPAPQPLATSPRALDPVNATAQFPPATKYSAGST</sequence>
<name>A0AAW1PS56_9CHLO</name>
<feature type="domain" description="CHAT" evidence="2">
    <location>
        <begin position="16"/>
        <end position="288"/>
    </location>
</feature>
<gene>
    <name evidence="3" type="ORF">WJX72_004448</name>
</gene>
<dbReference type="AlphaFoldDB" id="A0AAW1PS56"/>
<evidence type="ECO:0000256" key="1">
    <source>
        <dbReference type="SAM" id="MobiDB-lite"/>
    </source>
</evidence>
<dbReference type="EMBL" id="JALJOR010000009">
    <property type="protein sequence ID" value="KAK9811468.1"/>
    <property type="molecule type" value="Genomic_DNA"/>
</dbReference>
<dbReference type="Pfam" id="PF12770">
    <property type="entry name" value="CHAT"/>
    <property type="match status" value="1"/>
</dbReference>
<evidence type="ECO:0000259" key="2">
    <source>
        <dbReference type="Pfam" id="PF12770"/>
    </source>
</evidence>
<dbReference type="InterPro" id="IPR024983">
    <property type="entry name" value="CHAT_dom"/>
</dbReference>
<reference evidence="3 4" key="1">
    <citation type="journal article" date="2024" name="Nat. Commun.">
        <title>Phylogenomics reveals the evolutionary origins of lichenization in chlorophyte algae.</title>
        <authorList>
            <person name="Puginier C."/>
            <person name="Libourel C."/>
            <person name="Otte J."/>
            <person name="Skaloud P."/>
            <person name="Haon M."/>
            <person name="Grisel S."/>
            <person name="Petersen M."/>
            <person name="Berrin J.G."/>
            <person name="Delaux P.M."/>
            <person name="Dal Grande F."/>
            <person name="Keller J."/>
        </authorList>
    </citation>
    <scope>NUCLEOTIDE SEQUENCE [LARGE SCALE GENOMIC DNA]</scope>
    <source>
        <strain evidence="3 4">SAG 2043</strain>
    </source>
</reference>
<feature type="region of interest" description="Disordered" evidence="1">
    <location>
        <begin position="310"/>
        <end position="349"/>
    </location>
</feature>
<dbReference type="Proteomes" id="UP001489004">
    <property type="component" value="Unassembled WGS sequence"/>
</dbReference>
<organism evidence="3 4">
    <name type="scientific">[Myrmecia] bisecta</name>
    <dbReference type="NCBI Taxonomy" id="41462"/>
    <lineage>
        <taxon>Eukaryota</taxon>
        <taxon>Viridiplantae</taxon>
        <taxon>Chlorophyta</taxon>
        <taxon>core chlorophytes</taxon>
        <taxon>Trebouxiophyceae</taxon>
        <taxon>Trebouxiales</taxon>
        <taxon>Trebouxiaceae</taxon>
        <taxon>Myrmecia</taxon>
    </lineage>
</organism>
<protein>
    <recommendedName>
        <fullName evidence="2">CHAT domain-containing protein</fullName>
    </recommendedName>
</protein>
<proteinExistence type="predicted"/>
<comment type="caution">
    <text evidence="3">The sequence shown here is derived from an EMBL/GenBank/DDBJ whole genome shotgun (WGS) entry which is preliminary data.</text>
</comment>
<evidence type="ECO:0000313" key="4">
    <source>
        <dbReference type="Proteomes" id="UP001489004"/>
    </source>
</evidence>